<organism evidence="3 4">
    <name type="scientific">Seiridium unicorne</name>
    <dbReference type="NCBI Taxonomy" id="138068"/>
    <lineage>
        <taxon>Eukaryota</taxon>
        <taxon>Fungi</taxon>
        <taxon>Dikarya</taxon>
        <taxon>Ascomycota</taxon>
        <taxon>Pezizomycotina</taxon>
        <taxon>Sordariomycetes</taxon>
        <taxon>Xylariomycetidae</taxon>
        <taxon>Amphisphaeriales</taxon>
        <taxon>Sporocadaceae</taxon>
        <taxon>Seiridium</taxon>
    </lineage>
</organism>
<feature type="compositionally biased region" description="Polar residues" evidence="1">
    <location>
        <begin position="255"/>
        <end position="277"/>
    </location>
</feature>
<keyword evidence="2" id="KW-0812">Transmembrane</keyword>
<keyword evidence="4" id="KW-1185">Reference proteome</keyword>
<feature type="transmembrane region" description="Helical" evidence="2">
    <location>
        <begin position="432"/>
        <end position="452"/>
    </location>
</feature>
<proteinExistence type="predicted"/>
<reference evidence="3 4" key="1">
    <citation type="journal article" date="2024" name="J. Plant Pathol.">
        <title>Sequence and assembly of the genome of Seiridium unicorne, isolate CBS 538.82, causal agent of cypress canker disease.</title>
        <authorList>
            <person name="Scali E."/>
            <person name="Rocca G.D."/>
            <person name="Danti R."/>
            <person name="Garbelotto M."/>
            <person name="Barberini S."/>
            <person name="Baroncelli R."/>
            <person name="Emiliani G."/>
        </authorList>
    </citation>
    <scope>NUCLEOTIDE SEQUENCE [LARGE SCALE GENOMIC DNA]</scope>
    <source>
        <strain evidence="3 4">BM-138-508</strain>
    </source>
</reference>
<dbReference type="PANTHER" id="PTHR34391">
    <property type="entry name" value="UPF0658 GOLGI APPARATUS MEMBRANE PROTEIN C1952.10C-RELATED"/>
    <property type="match status" value="1"/>
</dbReference>
<keyword evidence="2" id="KW-1133">Transmembrane helix</keyword>
<feature type="transmembrane region" description="Helical" evidence="2">
    <location>
        <begin position="589"/>
        <end position="607"/>
    </location>
</feature>
<evidence type="ECO:0000256" key="2">
    <source>
        <dbReference type="SAM" id="Phobius"/>
    </source>
</evidence>
<feature type="transmembrane region" description="Helical" evidence="2">
    <location>
        <begin position="526"/>
        <end position="550"/>
    </location>
</feature>
<sequence length="693" mass="76986">MMPSAQFICWKCLEVIVGEVIPGGLISGEMQEVCTCQQHLPADFPRKVNSRANARSVALQMWWKMRRLNQRVYHKVEQLLQLPSRPRSCPSFSGKASAARYSTARLPPKSKIKEHGFRPLEETRVLIKALCAAAPTPSLACSAIPYLFAHFLQSGDLAASTSHALPCLILIIRNNRRACDHHRPGLSAQRRPNPSLPASLVFAARYLELDHGSPQHYAPASASASAQADPSACANPCSSHPSPSSRIKLLRPVSANPTRPIPTQSSPTPHFSEGSPSQLPVLAFRQDSRRSLLAGDPGFSEQQSTYAQYPQYSQQPPAQQPQYVESFPQMAAGSRSGRGSASLARSTADLFKKKWPRAFFLIGVVQLILCIAFESYTFAKFNSSLKDMSQAPYSTDEKVQSQLKTIPTFLALFIFGFLYELVLVWDALRVKNTIQVIGVCIANLALMVYTSIQVDQIDEAVTILITQNAVEDLTVWNDVKGILIAIPCIIGVGTICFSFVAWKLYQEFAWDILKHIGADYRMKKRFLHYQIYIALLKFDFFFFIGFTIQFLVVVGGMAPAEFGLTCAAIPITVAILLCAAWFTRREWKWGMAFILLLDLGGLAYFIFKLSRIYDPVKGTYYLPVKKSMTAFAVITIILIVITIVNCLVCTLNFGAGLKQHLQSAPQRGMDKDQASYSMGDVKQSQLPSRMTID</sequence>
<dbReference type="Proteomes" id="UP001408356">
    <property type="component" value="Unassembled WGS sequence"/>
</dbReference>
<dbReference type="PANTHER" id="PTHR34391:SF1">
    <property type="entry name" value="UPF0658 GOLGI APPARATUS MEMBRANE PROTEIN C1952.10C-RELATED"/>
    <property type="match status" value="1"/>
</dbReference>
<accession>A0ABR2UJW7</accession>
<name>A0ABR2UJW7_9PEZI</name>
<feature type="transmembrane region" description="Helical" evidence="2">
    <location>
        <begin position="406"/>
        <end position="425"/>
    </location>
</feature>
<evidence type="ECO:0000256" key="1">
    <source>
        <dbReference type="SAM" id="MobiDB-lite"/>
    </source>
</evidence>
<keyword evidence="2" id="KW-0472">Membrane</keyword>
<dbReference type="EMBL" id="JARVKF010000420">
    <property type="protein sequence ID" value="KAK9414934.1"/>
    <property type="molecule type" value="Genomic_DNA"/>
</dbReference>
<feature type="transmembrane region" description="Helical" evidence="2">
    <location>
        <begin position="627"/>
        <end position="653"/>
    </location>
</feature>
<dbReference type="InterPro" id="IPR040410">
    <property type="entry name" value="UPF0658_Golgi"/>
</dbReference>
<feature type="region of interest" description="Disordered" evidence="1">
    <location>
        <begin position="228"/>
        <end position="247"/>
    </location>
</feature>
<feature type="region of interest" description="Disordered" evidence="1">
    <location>
        <begin position="668"/>
        <end position="693"/>
    </location>
</feature>
<evidence type="ECO:0000313" key="4">
    <source>
        <dbReference type="Proteomes" id="UP001408356"/>
    </source>
</evidence>
<evidence type="ECO:0000313" key="3">
    <source>
        <dbReference type="EMBL" id="KAK9414934.1"/>
    </source>
</evidence>
<feature type="transmembrane region" description="Helical" evidence="2">
    <location>
        <begin position="562"/>
        <end position="582"/>
    </location>
</feature>
<comment type="caution">
    <text evidence="3">The sequence shown here is derived from an EMBL/GenBank/DDBJ whole genome shotgun (WGS) entry which is preliminary data.</text>
</comment>
<feature type="compositionally biased region" description="Polar residues" evidence="1">
    <location>
        <begin position="236"/>
        <end position="245"/>
    </location>
</feature>
<feature type="transmembrane region" description="Helical" evidence="2">
    <location>
        <begin position="482"/>
        <end position="505"/>
    </location>
</feature>
<feature type="region of interest" description="Disordered" evidence="1">
    <location>
        <begin position="254"/>
        <end position="277"/>
    </location>
</feature>
<protein>
    <submittedName>
        <fullName evidence="3">Uncharacterized protein</fullName>
    </submittedName>
</protein>
<feature type="compositionally biased region" description="Polar residues" evidence="1">
    <location>
        <begin position="682"/>
        <end position="693"/>
    </location>
</feature>
<feature type="transmembrane region" description="Helical" evidence="2">
    <location>
        <begin position="358"/>
        <end position="379"/>
    </location>
</feature>
<gene>
    <name evidence="3" type="ORF">SUNI508_10704</name>
</gene>